<evidence type="ECO:0008006" key="4">
    <source>
        <dbReference type="Google" id="ProtNLM"/>
    </source>
</evidence>
<accession>A0A6P0USA0</accession>
<protein>
    <recommendedName>
        <fullName evidence="4">DUF1570 domain-containing protein</fullName>
    </recommendedName>
</protein>
<name>A0A6P0USA0_9FLAO</name>
<reference evidence="2 3" key="1">
    <citation type="submission" date="2020-01" db="EMBL/GenBank/DDBJ databases">
        <title>Leptobacterium flavescens.</title>
        <authorList>
            <person name="Wang G."/>
        </authorList>
    </citation>
    <scope>NUCLEOTIDE SEQUENCE [LARGE SCALE GENOMIC DNA]</scope>
    <source>
        <strain evidence="2 3">KCTC 22160</strain>
    </source>
</reference>
<evidence type="ECO:0000256" key="1">
    <source>
        <dbReference type="SAM" id="SignalP"/>
    </source>
</evidence>
<keyword evidence="1" id="KW-0732">Signal</keyword>
<keyword evidence="3" id="KW-1185">Reference proteome</keyword>
<evidence type="ECO:0000313" key="3">
    <source>
        <dbReference type="Proteomes" id="UP000468581"/>
    </source>
</evidence>
<sequence>MAKICSIICFLFLLQPALSQPGMRTEDKERIAEAVRISKLYGDDLWKGFNEVPFSIILVTDDYEYLIYHSKPTEDFKLLEHDALLNTDIYYRKTVFNKHFLATFPAVNGVNCIVVGTPENTNRNSSEWIITLLHEHFHQYVYSKPDYYKSVEGLNLSNGDRSGMWMLNYPFPYSSKKTIDAYADYTQVLKQMASGEMPAKAYYKKYRKARKQFKNSLSPDEYRYFSFQLWQEGIARYTEIRLLELLKDHKTSAAVAAMEDYEPFSELSSRMLANELNNITALKLEQEKRVCFYSVGMAEGLILDEIRPDWREEYLEDKFYLERYQKKE</sequence>
<feature type="chain" id="PRO_5027009049" description="DUF1570 domain-containing protein" evidence="1">
    <location>
        <begin position="20"/>
        <end position="328"/>
    </location>
</feature>
<dbReference type="RefSeq" id="WP_163608687.1">
    <property type="nucleotide sequence ID" value="NZ_JAABOO010000004.1"/>
</dbReference>
<dbReference type="EMBL" id="JAABOO010000004">
    <property type="protein sequence ID" value="NER15412.1"/>
    <property type="molecule type" value="Genomic_DNA"/>
</dbReference>
<comment type="caution">
    <text evidence="2">The sequence shown here is derived from an EMBL/GenBank/DDBJ whole genome shotgun (WGS) entry which is preliminary data.</text>
</comment>
<evidence type="ECO:0000313" key="2">
    <source>
        <dbReference type="EMBL" id="NER15412.1"/>
    </source>
</evidence>
<dbReference type="AlphaFoldDB" id="A0A6P0USA0"/>
<feature type="signal peptide" evidence="1">
    <location>
        <begin position="1"/>
        <end position="19"/>
    </location>
</feature>
<dbReference type="Proteomes" id="UP000468581">
    <property type="component" value="Unassembled WGS sequence"/>
</dbReference>
<organism evidence="2 3">
    <name type="scientific">Leptobacterium flavescens</name>
    <dbReference type="NCBI Taxonomy" id="472055"/>
    <lineage>
        <taxon>Bacteria</taxon>
        <taxon>Pseudomonadati</taxon>
        <taxon>Bacteroidota</taxon>
        <taxon>Flavobacteriia</taxon>
        <taxon>Flavobacteriales</taxon>
        <taxon>Flavobacteriaceae</taxon>
        <taxon>Leptobacterium</taxon>
    </lineage>
</organism>
<proteinExistence type="predicted"/>
<gene>
    <name evidence="2" type="ORF">GWK08_18305</name>
</gene>